<dbReference type="KEGG" id="palw:PSAL_019470"/>
<evidence type="ECO:0000313" key="2">
    <source>
        <dbReference type="Proteomes" id="UP000283786"/>
    </source>
</evidence>
<evidence type="ECO:0000313" key="1">
    <source>
        <dbReference type="EMBL" id="QPM90708.1"/>
    </source>
</evidence>
<sequence length="208" mass="22036">MPRLFTILAALTLGITLSACAPGPAPVDVPTSGDAVTRGPWHDDEAPSLTLVTVRNNSTGNGGHTALKIVAEETVIFDPAGSFHHEQIRREGDVLIGIDPTWWEAYKSMHARETFNVLTQRVEVSPEVASRALALAKARGRVGSAYCANSTSSILRQLPGFESIGVTFFPVTLSDEFADLTGVEGTVLYEDFTPPGSVAETPSPATGS</sequence>
<reference evidence="1 2" key="1">
    <citation type="submission" date="2020-08" db="EMBL/GenBank/DDBJ databases">
        <title>Genome sequence of Rhodobacteraceae bacterium Lw-13e.</title>
        <authorList>
            <person name="Poehlein A."/>
            <person name="Wolter L."/>
            <person name="Daniel R."/>
            <person name="Brinkhoff T."/>
        </authorList>
    </citation>
    <scope>NUCLEOTIDE SEQUENCE [LARGE SCALE GENOMIC DNA]</scope>
    <source>
        <strain evidence="1 2">Lw-13e</strain>
    </source>
</reference>
<dbReference type="Proteomes" id="UP000283786">
    <property type="component" value="Chromosome"/>
</dbReference>
<dbReference type="AlphaFoldDB" id="A0A418SKG3"/>
<dbReference type="OrthoDB" id="7666390at2"/>
<dbReference type="RefSeq" id="WP_119837856.1">
    <property type="nucleotide sequence ID" value="NZ_CP060436.1"/>
</dbReference>
<name>A0A418SKG3_9RHOB</name>
<organism evidence="1 2">
    <name type="scientific">Pseudooceanicola algae</name>
    <dbReference type="NCBI Taxonomy" id="1537215"/>
    <lineage>
        <taxon>Bacteria</taxon>
        <taxon>Pseudomonadati</taxon>
        <taxon>Pseudomonadota</taxon>
        <taxon>Alphaproteobacteria</taxon>
        <taxon>Rhodobacterales</taxon>
        <taxon>Paracoccaceae</taxon>
        <taxon>Pseudooceanicola</taxon>
    </lineage>
</organism>
<evidence type="ECO:0008006" key="3">
    <source>
        <dbReference type="Google" id="ProtNLM"/>
    </source>
</evidence>
<dbReference type="EMBL" id="CP060436">
    <property type="protein sequence ID" value="QPM90708.1"/>
    <property type="molecule type" value="Genomic_DNA"/>
</dbReference>
<proteinExistence type="predicted"/>
<keyword evidence="2" id="KW-1185">Reference proteome</keyword>
<protein>
    <recommendedName>
        <fullName evidence="3">Lipoprotein</fullName>
    </recommendedName>
</protein>
<dbReference type="PROSITE" id="PS51257">
    <property type="entry name" value="PROKAR_LIPOPROTEIN"/>
    <property type="match status" value="1"/>
</dbReference>
<gene>
    <name evidence="1" type="ORF">PSAL_019470</name>
</gene>
<accession>A0A418SKG3</accession>